<keyword evidence="3" id="KW-0176">Collagen</keyword>
<keyword evidence="2" id="KW-0964">Secreted</keyword>
<feature type="chain" id="PRO_5026801737" evidence="4">
    <location>
        <begin position="30"/>
        <end position="296"/>
    </location>
</feature>
<evidence type="ECO:0000256" key="4">
    <source>
        <dbReference type="SAM" id="SignalP"/>
    </source>
</evidence>
<protein>
    <submittedName>
        <fullName evidence="7">Uncharacterized protein LOC112046659 isoform X1</fullName>
    </submittedName>
</protein>
<feature type="domain" description="Fibrillar collagen NC1" evidence="5">
    <location>
        <begin position="96"/>
        <end position="273"/>
    </location>
</feature>
<dbReference type="RefSeq" id="XP_023939138.1">
    <property type="nucleotide sequence ID" value="XM_024083370.2"/>
</dbReference>
<keyword evidence="4" id="KW-0732">Signal</keyword>
<dbReference type="Gene3D" id="2.60.120.1000">
    <property type="match status" value="1"/>
</dbReference>
<keyword evidence="6" id="KW-1185">Reference proteome</keyword>
<dbReference type="InterPro" id="IPR000885">
    <property type="entry name" value="Fib_collagen_C"/>
</dbReference>
<dbReference type="Pfam" id="PF01410">
    <property type="entry name" value="COLFI"/>
    <property type="match status" value="1"/>
</dbReference>
<dbReference type="GO" id="GO:0005581">
    <property type="term" value="C:collagen trimer"/>
    <property type="evidence" value="ECO:0007669"/>
    <property type="project" value="UniProtKB-KW"/>
</dbReference>
<dbReference type="GeneID" id="112046659"/>
<evidence type="ECO:0000256" key="2">
    <source>
        <dbReference type="ARBA" id="ARBA00022525"/>
    </source>
</evidence>
<evidence type="ECO:0000313" key="7">
    <source>
        <dbReference type="RefSeq" id="XP_023939138.1"/>
    </source>
</evidence>
<evidence type="ECO:0000256" key="3">
    <source>
        <dbReference type="ARBA" id="ARBA00023119"/>
    </source>
</evidence>
<dbReference type="Proteomes" id="UP001652582">
    <property type="component" value="Chromosome 10"/>
</dbReference>
<evidence type="ECO:0000313" key="6">
    <source>
        <dbReference type="Proteomes" id="UP001652582"/>
    </source>
</evidence>
<accession>A0A6J1N2D2</accession>
<sequence length="296" mass="33770">MLTNMSSSGHNLLVFVLVVLFVFCRFTKTEEGELPVEPPKEPQIINLSHTNGTLLFKMSLEQTECAVDADHVPGAKKPEKRPTGIIEGETENHLLGTKENPAKFCSEPGISDGIFYINRADPFEVDCIDKGTCIVNVNTVDKETVIRSAITLNTTKYWLSQHKFNISSLYANIDAFQLSYLLMVSSKVKHTIRYYYKIDKDRNPKAEDLQLLSWTDRLIGTEPTEQTSLFYGIDETENCWDDDDQWLCTDIYLTDATTRRLPITDVYLKNIQDRATTSEETVQVYFEFVALCFSDE</sequence>
<dbReference type="AlphaFoldDB" id="A0A6J1N2D2"/>
<name>A0A6J1N2D2_BICAN</name>
<organism evidence="6 7">
    <name type="scientific">Bicyclus anynana</name>
    <name type="common">Squinting bush brown butterfly</name>
    <dbReference type="NCBI Taxonomy" id="110368"/>
    <lineage>
        <taxon>Eukaryota</taxon>
        <taxon>Metazoa</taxon>
        <taxon>Ecdysozoa</taxon>
        <taxon>Arthropoda</taxon>
        <taxon>Hexapoda</taxon>
        <taxon>Insecta</taxon>
        <taxon>Pterygota</taxon>
        <taxon>Neoptera</taxon>
        <taxon>Endopterygota</taxon>
        <taxon>Lepidoptera</taxon>
        <taxon>Glossata</taxon>
        <taxon>Ditrysia</taxon>
        <taxon>Papilionoidea</taxon>
        <taxon>Nymphalidae</taxon>
        <taxon>Satyrinae</taxon>
        <taxon>Satyrini</taxon>
        <taxon>Mycalesina</taxon>
        <taxon>Bicyclus</taxon>
    </lineage>
</organism>
<gene>
    <name evidence="7" type="primary">LOC112046659</name>
</gene>
<dbReference type="GO" id="GO:0005576">
    <property type="term" value="C:extracellular region"/>
    <property type="evidence" value="ECO:0007669"/>
    <property type="project" value="UniProtKB-SubCell"/>
</dbReference>
<reference evidence="7" key="1">
    <citation type="submission" date="2025-08" db="UniProtKB">
        <authorList>
            <consortium name="RefSeq"/>
        </authorList>
    </citation>
    <scope>IDENTIFICATION</scope>
</reference>
<dbReference type="OrthoDB" id="8939548at2759"/>
<feature type="signal peptide" evidence="4">
    <location>
        <begin position="1"/>
        <end position="29"/>
    </location>
</feature>
<comment type="subcellular location">
    <subcellularLocation>
        <location evidence="1">Secreted</location>
    </subcellularLocation>
</comment>
<evidence type="ECO:0000259" key="5">
    <source>
        <dbReference type="Pfam" id="PF01410"/>
    </source>
</evidence>
<dbReference type="KEGG" id="bany:112046659"/>
<proteinExistence type="predicted"/>
<evidence type="ECO:0000256" key="1">
    <source>
        <dbReference type="ARBA" id="ARBA00004613"/>
    </source>
</evidence>
<dbReference type="GO" id="GO:0005201">
    <property type="term" value="F:extracellular matrix structural constituent"/>
    <property type="evidence" value="ECO:0007669"/>
    <property type="project" value="InterPro"/>
</dbReference>